<sequence length="358" mass="40739">MRYVPIDNVTEGMVIGKSLFDLQQQLLLREGSEIKRAYIHKIQSLGIQGLYIQDEVSKEIEIKDVISDTLRHKAVNAIKNVCIFSEQDLKKNSKTSFKDMKNIVKNIVEDIISNKDTIINLIDLKNYDDYTYYHSVNVAVISIVMGISYGLNKDRLIELGLGAVLHDIGKMFIDKQILNKKGVLTEYEFEELKKHPEIGYKYLKETFDIPIASYVGVLQHHERYDGKGYPNQKSGKEISLYGRIIAIADVYDALISNRPYRGALVPSEAMEYIMGNGNALFDTNLIRLFVTKVAPYPIGLTVKLSNGLTGIVVENYEDACMRPKIKIIKDEKNNAIEPYSISLRSETQYRNVTIQEIV</sequence>
<dbReference type="InterPro" id="IPR003607">
    <property type="entry name" value="HD/PDEase_dom"/>
</dbReference>
<accession>A0A4V2V0E1</accession>
<evidence type="ECO:0000259" key="1">
    <source>
        <dbReference type="PROSITE" id="PS51832"/>
    </source>
</evidence>
<dbReference type="PANTHER" id="PTHR43155:SF2">
    <property type="entry name" value="CYCLIC DI-GMP PHOSPHODIESTERASE PA4108"/>
    <property type="match status" value="1"/>
</dbReference>
<reference evidence="2 3" key="1">
    <citation type="submission" date="2019-03" db="EMBL/GenBank/DDBJ databases">
        <title>Genomic Encyclopedia of Type Strains, Phase IV (KMG-IV): sequencing the most valuable type-strain genomes for metagenomic binning, comparative biology and taxonomic classification.</title>
        <authorList>
            <person name="Goeker M."/>
        </authorList>
    </citation>
    <scope>NUCLEOTIDE SEQUENCE [LARGE SCALE GENOMIC DNA]</scope>
    <source>
        <strain evidence="2 3">DSM 24629</strain>
    </source>
</reference>
<dbReference type="InterPro" id="IPR037522">
    <property type="entry name" value="HD_GYP_dom"/>
</dbReference>
<protein>
    <submittedName>
        <fullName evidence="2">HD-GYP domain-containing protein (C-di-GMP phosphodiesterase class II)</fullName>
    </submittedName>
</protein>
<proteinExistence type="predicted"/>
<dbReference type="SMART" id="SM00471">
    <property type="entry name" value="HDc"/>
    <property type="match status" value="1"/>
</dbReference>
<dbReference type="PROSITE" id="PS51832">
    <property type="entry name" value="HD_GYP"/>
    <property type="match status" value="1"/>
</dbReference>
<dbReference type="AlphaFoldDB" id="A0A4V2V0E1"/>
<evidence type="ECO:0000313" key="3">
    <source>
        <dbReference type="Proteomes" id="UP000294902"/>
    </source>
</evidence>
<dbReference type="Proteomes" id="UP000294902">
    <property type="component" value="Unassembled WGS sequence"/>
</dbReference>
<dbReference type="PANTHER" id="PTHR43155">
    <property type="entry name" value="CYCLIC DI-GMP PHOSPHODIESTERASE PA4108-RELATED"/>
    <property type="match status" value="1"/>
</dbReference>
<name>A0A4V2V0E1_9FIRM</name>
<dbReference type="SUPFAM" id="SSF109604">
    <property type="entry name" value="HD-domain/PDEase-like"/>
    <property type="match status" value="1"/>
</dbReference>
<keyword evidence="3" id="KW-1185">Reference proteome</keyword>
<gene>
    <name evidence="2" type="ORF">EDC18_103246</name>
</gene>
<dbReference type="OrthoDB" id="9804747at2"/>
<comment type="caution">
    <text evidence="2">The sequence shown here is derived from an EMBL/GenBank/DDBJ whole genome shotgun (WGS) entry which is preliminary data.</text>
</comment>
<organism evidence="2 3">
    <name type="scientific">Natranaerovirga pectinivora</name>
    <dbReference type="NCBI Taxonomy" id="682400"/>
    <lineage>
        <taxon>Bacteria</taxon>
        <taxon>Bacillati</taxon>
        <taxon>Bacillota</taxon>
        <taxon>Clostridia</taxon>
        <taxon>Lachnospirales</taxon>
        <taxon>Natranaerovirgaceae</taxon>
        <taxon>Natranaerovirga</taxon>
    </lineage>
</organism>
<feature type="domain" description="HD-GYP" evidence="1">
    <location>
        <begin position="110"/>
        <end position="305"/>
    </location>
</feature>
<dbReference type="Pfam" id="PF13487">
    <property type="entry name" value="HD_5"/>
    <property type="match status" value="1"/>
</dbReference>
<dbReference type="RefSeq" id="WP_132251319.1">
    <property type="nucleotide sequence ID" value="NZ_SMAL01000003.1"/>
</dbReference>
<dbReference type="CDD" id="cd00077">
    <property type="entry name" value="HDc"/>
    <property type="match status" value="1"/>
</dbReference>
<dbReference type="EMBL" id="SMAL01000003">
    <property type="protein sequence ID" value="TCT15540.1"/>
    <property type="molecule type" value="Genomic_DNA"/>
</dbReference>
<evidence type="ECO:0000313" key="2">
    <source>
        <dbReference type="EMBL" id="TCT15540.1"/>
    </source>
</evidence>
<dbReference type="Gene3D" id="1.10.3210.10">
    <property type="entry name" value="Hypothetical protein af1432"/>
    <property type="match status" value="1"/>
</dbReference>